<evidence type="ECO:0000313" key="3">
    <source>
        <dbReference type="Proteomes" id="UP000652761"/>
    </source>
</evidence>
<reference evidence="2" key="1">
    <citation type="submission" date="2017-07" db="EMBL/GenBank/DDBJ databases">
        <title>Taro Niue Genome Assembly and Annotation.</title>
        <authorList>
            <person name="Atibalentja N."/>
            <person name="Keating K."/>
            <person name="Fields C.J."/>
        </authorList>
    </citation>
    <scope>NUCLEOTIDE SEQUENCE</scope>
    <source>
        <strain evidence="2">Niue_2</strain>
        <tissue evidence="2">Leaf</tissue>
    </source>
</reference>
<dbReference type="AlphaFoldDB" id="A0A843USP6"/>
<dbReference type="PANTHER" id="PTHR35686:SF1">
    <property type="entry name" value="KINETOCHORE PROTEIN"/>
    <property type="match status" value="1"/>
</dbReference>
<protein>
    <submittedName>
        <fullName evidence="2">Uncharacterized protein</fullName>
    </submittedName>
</protein>
<accession>A0A843USP6</accession>
<dbReference type="OrthoDB" id="1914453at2759"/>
<feature type="non-terminal residue" evidence="2">
    <location>
        <position position="489"/>
    </location>
</feature>
<comment type="caution">
    <text evidence="2">The sequence shown here is derived from an EMBL/GenBank/DDBJ whole genome shotgun (WGS) entry which is preliminary data.</text>
</comment>
<evidence type="ECO:0000313" key="2">
    <source>
        <dbReference type="EMBL" id="MQL82809.1"/>
    </source>
</evidence>
<name>A0A843USP6_COLES</name>
<proteinExistence type="predicted"/>
<organism evidence="2 3">
    <name type="scientific">Colocasia esculenta</name>
    <name type="common">Wild taro</name>
    <name type="synonym">Arum esculentum</name>
    <dbReference type="NCBI Taxonomy" id="4460"/>
    <lineage>
        <taxon>Eukaryota</taxon>
        <taxon>Viridiplantae</taxon>
        <taxon>Streptophyta</taxon>
        <taxon>Embryophyta</taxon>
        <taxon>Tracheophyta</taxon>
        <taxon>Spermatophyta</taxon>
        <taxon>Magnoliopsida</taxon>
        <taxon>Liliopsida</taxon>
        <taxon>Araceae</taxon>
        <taxon>Aroideae</taxon>
        <taxon>Colocasieae</taxon>
        <taxon>Colocasia</taxon>
    </lineage>
</organism>
<evidence type="ECO:0000256" key="1">
    <source>
        <dbReference type="SAM" id="MobiDB-lite"/>
    </source>
</evidence>
<dbReference type="PANTHER" id="PTHR35686">
    <property type="entry name" value="KINETOCHORE PROTEIN"/>
    <property type="match status" value="1"/>
</dbReference>
<sequence length="489" mass="54357">SHLVRSSSWNQLGDVLGKGSYGAAPPVIRAVILKSKLQLPFPVQLLKVLPMSQRGEGEDSLMAEDRLNGMNCSARSLSKGAYLSNFKCPAGNSLRDTADDIQLSKYSSTASVAMLTKNIYSSDSEKEDEAWQSILEEDNRLACLHEKTGHSLFSSAKAEARRRQRGDRDKAKPKFSIRFQTHKKELYSCSVVKTENEESSMSEEEPSVNKIQHGISAHSMGKGNIRHGMSAHSMAGLLEELQHENREVQESGDMSDEVVSLGKRGPRYSMSNLLEDLEKESPFQRRSKEVLMSKNTTKVRKAQIAGRTTSQLGKRSLDDEDGPELLGSRTSSEDEDNDKNNLILATMTKGQTMADIFQEVFSISTVDAEEVPLATRAGIGYYGRLQQIMQRDKDRQMEFFKQLESNAKLTVCHCLLGDKTTGSQNGNSPKSDGEIGESTVKTIIFSSRVCRNVELEVGNVICIYAPWKEVWIGDNDSIILCTYFSQLMP</sequence>
<feature type="region of interest" description="Disordered" evidence="1">
    <location>
        <begin position="293"/>
        <end position="338"/>
    </location>
</feature>
<dbReference type="EMBL" id="NMUH01000655">
    <property type="protein sequence ID" value="MQL82809.1"/>
    <property type="molecule type" value="Genomic_DNA"/>
</dbReference>
<keyword evidence="3" id="KW-1185">Reference proteome</keyword>
<dbReference type="Proteomes" id="UP000652761">
    <property type="component" value="Unassembled WGS sequence"/>
</dbReference>
<gene>
    <name evidence="2" type="ORF">Taro_015287</name>
</gene>